<reference evidence="2 3" key="1">
    <citation type="submission" date="2022-09" db="EMBL/GenBank/DDBJ databases">
        <authorList>
            <person name="Palmer J.M."/>
        </authorList>
    </citation>
    <scope>NUCLEOTIDE SEQUENCE [LARGE SCALE GENOMIC DNA]</scope>
    <source>
        <strain evidence="2 3">DSM 7382</strain>
    </source>
</reference>
<accession>A0AAW0FMI2</accession>
<feature type="transmembrane region" description="Helical" evidence="1">
    <location>
        <begin position="163"/>
        <end position="185"/>
    </location>
</feature>
<keyword evidence="1" id="KW-1133">Transmembrane helix</keyword>
<keyword evidence="1" id="KW-0472">Membrane</keyword>
<evidence type="ECO:0000313" key="2">
    <source>
        <dbReference type="EMBL" id="KAK7681906.1"/>
    </source>
</evidence>
<feature type="transmembrane region" description="Helical" evidence="1">
    <location>
        <begin position="18"/>
        <end position="38"/>
    </location>
</feature>
<gene>
    <name evidence="2" type="ORF">QCA50_014868</name>
</gene>
<feature type="transmembrane region" description="Helical" evidence="1">
    <location>
        <begin position="122"/>
        <end position="143"/>
    </location>
</feature>
<feature type="transmembrane region" description="Helical" evidence="1">
    <location>
        <begin position="89"/>
        <end position="110"/>
    </location>
</feature>
<proteinExistence type="predicted"/>
<name>A0AAW0FMI2_9APHY</name>
<evidence type="ECO:0000313" key="3">
    <source>
        <dbReference type="Proteomes" id="UP001385951"/>
    </source>
</evidence>
<feature type="transmembrane region" description="Helical" evidence="1">
    <location>
        <begin position="223"/>
        <end position="242"/>
    </location>
</feature>
<comment type="caution">
    <text evidence="2">The sequence shown here is derived from an EMBL/GenBank/DDBJ whole genome shotgun (WGS) entry which is preliminary data.</text>
</comment>
<keyword evidence="1" id="KW-0812">Transmembrane</keyword>
<dbReference type="EMBL" id="JASBNA010000038">
    <property type="protein sequence ID" value="KAK7681906.1"/>
    <property type="molecule type" value="Genomic_DNA"/>
</dbReference>
<dbReference type="AlphaFoldDB" id="A0AAW0FMI2"/>
<protein>
    <recommendedName>
        <fullName evidence="4">G-protein coupled receptors family 1 profile domain-containing protein</fullName>
    </recommendedName>
</protein>
<evidence type="ECO:0008006" key="4">
    <source>
        <dbReference type="Google" id="ProtNLM"/>
    </source>
</evidence>
<evidence type="ECO:0000256" key="1">
    <source>
        <dbReference type="SAM" id="Phobius"/>
    </source>
</evidence>
<organism evidence="2 3">
    <name type="scientific">Cerrena zonata</name>
    <dbReference type="NCBI Taxonomy" id="2478898"/>
    <lineage>
        <taxon>Eukaryota</taxon>
        <taxon>Fungi</taxon>
        <taxon>Dikarya</taxon>
        <taxon>Basidiomycota</taxon>
        <taxon>Agaricomycotina</taxon>
        <taxon>Agaricomycetes</taxon>
        <taxon>Polyporales</taxon>
        <taxon>Cerrenaceae</taxon>
        <taxon>Cerrena</taxon>
    </lineage>
</organism>
<keyword evidence="3" id="KW-1185">Reference proteome</keyword>
<feature type="transmembrane region" description="Helical" evidence="1">
    <location>
        <begin position="248"/>
        <end position="268"/>
    </location>
</feature>
<sequence length="314" mass="34652">MSTDSSADARQTASVNQVLNYVAAATVSLILYDFLLGFSEDIRILSIRSLKLPDVIYVLSRLLTVGEVAVMCMDAALPGTSCHLGRLLLAAKCLVSVIVPCNSWLFLLRVRVIPSHFRSRTTVAICTILWASTFTSFLIFPGFTITDFPNEDGTCTLMTDYNSKLLCAPFIALVLFDTTTMVAISDGFIRQAPGRSWTEKLKSVMLVKHMGRMSGLFLRSGQIYYLATVGIHLSIFVISLCSTVHSKYIGQLSFLASIFHSIMTCRVFRLLKAGAFVYSESDSTTVFPLSTYSTETCPMAFQNTFDRSDTLTCS</sequence>
<dbReference type="Proteomes" id="UP001385951">
    <property type="component" value="Unassembled WGS sequence"/>
</dbReference>